<dbReference type="PROSITE" id="PS50935">
    <property type="entry name" value="SSB"/>
    <property type="match status" value="1"/>
</dbReference>
<evidence type="ECO:0000256" key="4">
    <source>
        <dbReference type="SAM" id="MobiDB-lite"/>
    </source>
</evidence>
<gene>
    <name evidence="5" type="primary">ssb</name>
    <name evidence="5" type="ORF">DXC78_09305</name>
</gene>
<comment type="caution">
    <text evidence="2">Lacks conserved residue(s) required for the propagation of feature annotation.</text>
</comment>
<dbReference type="AlphaFoldDB" id="A0A3E3DZV8"/>
<sequence length="148" mass="16538">MNSVNLIGRLCKEVDLRKTQNGKSVVQFTLAVNRIAKTQGQPDADFINCVAWNKSADNMAQYLHKGSLIGVTGNLQTRNYENNQGQKVYVTEVICNNVQFLESKNDTTSQNSYGQPNTYGTQQKSAMAPKYDYMQGDTLDINDSDLPF</sequence>
<dbReference type="HAMAP" id="MF_00984">
    <property type="entry name" value="SSB"/>
    <property type="match status" value="1"/>
</dbReference>
<dbReference type="RefSeq" id="WP_117446768.1">
    <property type="nucleotide sequence ID" value="NZ_JBFBOW010000001.1"/>
</dbReference>
<reference evidence="5 6" key="1">
    <citation type="submission" date="2018-08" db="EMBL/GenBank/DDBJ databases">
        <title>A genome reference for cultivated species of the human gut microbiota.</title>
        <authorList>
            <person name="Zou Y."/>
            <person name="Xue W."/>
            <person name="Luo G."/>
        </authorList>
    </citation>
    <scope>NUCLEOTIDE SEQUENCE [LARGE SCALE GENOMIC DNA]</scope>
    <source>
        <strain evidence="5 6">TF08-11</strain>
    </source>
</reference>
<dbReference type="PIRSF" id="PIRSF002070">
    <property type="entry name" value="SSB"/>
    <property type="match status" value="1"/>
</dbReference>
<feature type="region of interest" description="Disordered" evidence="4">
    <location>
        <begin position="105"/>
        <end position="127"/>
    </location>
</feature>
<dbReference type="InterPro" id="IPR012340">
    <property type="entry name" value="NA-bd_OB-fold"/>
</dbReference>
<protein>
    <recommendedName>
        <fullName evidence="2 3">Single-stranded DNA-binding protein</fullName>
        <shortName evidence="2">SSB</shortName>
    </recommendedName>
</protein>
<evidence type="ECO:0000256" key="3">
    <source>
        <dbReference type="PIRNR" id="PIRNR002070"/>
    </source>
</evidence>
<evidence type="ECO:0000256" key="2">
    <source>
        <dbReference type="HAMAP-Rule" id="MF_00984"/>
    </source>
</evidence>
<dbReference type="InterPro" id="IPR000424">
    <property type="entry name" value="Primosome_PriB/ssb"/>
</dbReference>
<name>A0A3E3DZV8_9FIRM</name>
<evidence type="ECO:0000313" key="5">
    <source>
        <dbReference type="EMBL" id="RGD74824.1"/>
    </source>
</evidence>
<keyword evidence="1 2" id="KW-0238">DNA-binding</keyword>
<dbReference type="NCBIfam" id="TIGR00621">
    <property type="entry name" value="ssb"/>
    <property type="match status" value="1"/>
</dbReference>
<dbReference type="EMBL" id="QUSK01000021">
    <property type="protein sequence ID" value="RGD74824.1"/>
    <property type="molecule type" value="Genomic_DNA"/>
</dbReference>
<dbReference type="GO" id="GO:0009295">
    <property type="term" value="C:nucleoid"/>
    <property type="evidence" value="ECO:0007669"/>
    <property type="project" value="TreeGrafter"/>
</dbReference>
<feature type="compositionally biased region" description="Polar residues" evidence="4">
    <location>
        <begin position="105"/>
        <end position="125"/>
    </location>
</feature>
<accession>A0A3E3DZV8</accession>
<evidence type="ECO:0000256" key="1">
    <source>
        <dbReference type="ARBA" id="ARBA00023125"/>
    </source>
</evidence>
<dbReference type="Pfam" id="PF00436">
    <property type="entry name" value="SSB"/>
    <property type="match status" value="1"/>
</dbReference>
<dbReference type="Proteomes" id="UP000260721">
    <property type="component" value="Unassembled WGS sequence"/>
</dbReference>
<comment type="subunit">
    <text evidence="2">Homotetramer.</text>
</comment>
<dbReference type="CDD" id="cd04496">
    <property type="entry name" value="SSB_OBF"/>
    <property type="match status" value="1"/>
</dbReference>
<organism evidence="5 6">
    <name type="scientific">Faecalicoccus pleomorphus</name>
    <dbReference type="NCBI Taxonomy" id="1323"/>
    <lineage>
        <taxon>Bacteria</taxon>
        <taxon>Bacillati</taxon>
        <taxon>Bacillota</taxon>
        <taxon>Erysipelotrichia</taxon>
        <taxon>Erysipelotrichales</taxon>
        <taxon>Erysipelotrichaceae</taxon>
        <taxon>Faecalicoccus</taxon>
    </lineage>
</organism>
<comment type="caution">
    <text evidence="5">The sequence shown here is derived from an EMBL/GenBank/DDBJ whole genome shotgun (WGS) entry which is preliminary data.</text>
</comment>
<dbReference type="SUPFAM" id="SSF50249">
    <property type="entry name" value="Nucleic acid-binding proteins"/>
    <property type="match status" value="1"/>
</dbReference>
<dbReference type="PANTHER" id="PTHR10302">
    <property type="entry name" value="SINGLE-STRANDED DNA-BINDING PROTEIN"/>
    <property type="match status" value="1"/>
</dbReference>
<dbReference type="PANTHER" id="PTHR10302:SF27">
    <property type="entry name" value="SINGLE-STRANDED DNA-BINDING PROTEIN"/>
    <property type="match status" value="1"/>
</dbReference>
<dbReference type="InterPro" id="IPR011344">
    <property type="entry name" value="ssDNA-bd"/>
</dbReference>
<dbReference type="GO" id="GO:0003697">
    <property type="term" value="F:single-stranded DNA binding"/>
    <property type="evidence" value="ECO:0007669"/>
    <property type="project" value="UniProtKB-UniRule"/>
</dbReference>
<proteinExistence type="inferred from homology"/>
<evidence type="ECO:0000313" key="6">
    <source>
        <dbReference type="Proteomes" id="UP000260721"/>
    </source>
</evidence>
<dbReference type="GO" id="GO:0006260">
    <property type="term" value="P:DNA replication"/>
    <property type="evidence" value="ECO:0007669"/>
    <property type="project" value="InterPro"/>
</dbReference>
<dbReference type="Gene3D" id="2.40.50.140">
    <property type="entry name" value="Nucleic acid-binding proteins"/>
    <property type="match status" value="1"/>
</dbReference>